<dbReference type="CDD" id="cd06261">
    <property type="entry name" value="TM_PBP2"/>
    <property type="match status" value="1"/>
</dbReference>
<keyword evidence="4 7" id="KW-0812">Transmembrane</keyword>
<name>S0FTJ3_RUMCE</name>
<keyword evidence="5 7" id="KW-1133">Transmembrane helix</keyword>
<dbReference type="PROSITE" id="PS50928">
    <property type="entry name" value="ABC_TM1"/>
    <property type="match status" value="1"/>
</dbReference>
<dbReference type="PANTHER" id="PTHR43744:SF3">
    <property type="entry name" value="LACTOSE TRANSPORT SYSTEM PERMEASE PROTEIN LACG"/>
    <property type="match status" value="1"/>
</dbReference>
<comment type="caution">
    <text evidence="9">The sequence shown here is derived from an EMBL/GenBank/DDBJ whole genome shotgun (WGS) entry which is preliminary data.</text>
</comment>
<dbReference type="RefSeq" id="WP_004625206.1">
    <property type="nucleotide sequence ID" value="NZ_AORV01000027.1"/>
</dbReference>
<evidence type="ECO:0000313" key="10">
    <source>
        <dbReference type="Proteomes" id="UP000014155"/>
    </source>
</evidence>
<dbReference type="Proteomes" id="UP000014155">
    <property type="component" value="Unassembled WGS sequence"/>
</dbReference>
<dbReference type="PANTHER" id="PTHR43744">
    <property type="entry name" value="ABC TRANSPORTER PERMEASE PROTEIN MG189-RELATED-RELATED"/>
    <property type="match status" value="1"/>
</dbReference>
<reference evidence="9 10" key="1">
    <citation type="journal article" date="2013" name="Genome Announc.">
        <title>Draft Genome Sequence of the Cellulolytic, Mesophilic, Anaerobic Bacterium Clostridium termitidis Strain CT1112 (DSM 5398).</title>
        <authorList>
            <person name="Lal S."/>
            <person name="Ramachandran U."/>
            <person name="Zhang X."/>
            <person name="Munir R."/>
            <person name="Sparling R."/>
            <person name="Levin D.B."/>
        </authorList>
    </citation>
    <scope>NUCLEOTIDE SEQUENCE [LARGE SCALE GENOMIC DNA]</scope>
    <source>
        <strain evidence="9 10">CT1112</strain>
    </source>
</reference>
<dbReference type="AlphaFoldDB" id="S0FTJ3"/>
<feature type="transmembrane region" description="Helical" evidence="7">
    <location>
        <begin position="73"/>
        <end position="96"/>
    </location>
</feature>
<evidence type="ECO:0000256" key="4">
    <source>
        <dbReference type="ARBA" id="ARBA00022692"/>
    </source>
</evidence>
<evidence type="ECO:0000256" key="5">
    <source>
        <dbReference type="ARBA" id="ARBA00022989"/>
    </source>
</evidence>
<gene>
    <name evidence="9" type="ORF">CTER_1626</name>
</gene>
<dbReference type="GO" id="GO:0005886">
    <property type="term" value="C:plasma membrane"/>
    <property type="evidence" value="ECO:0007669"/>
    <property type="project" value="UniProtKB-SubCell"/>
</dbReference>
<proteinExistence type="inferred from homology"/>
<dbReference type="STRING" id="1195236.CTER_1626"/>
<dbReference type="PATRIC" id="fig|1195236.3.peg.1954"/>
<keyword evidence="2 7" id="KW-0813">Transport</keyword>
<organism evidence="9 10">
    <name type="scientific">Ruminiclostridium cellobioparum subsp. termitidis CT1112</name>
    <dbReference type="NCBI Taxonomy" id="1195236"/>
    <lineage>
        <taxon>Bacteria</taxon>
        <taxon>Bacillati</taxon>
        <taxon>Bacillota</taxon>
        <taxon>Clostridia</taxon>
        <taxon>Eubacteriales</taxon>
        <taxon>Oscillospiraceae</taxon>
        <taxon>Ruminiclostridium</taxon>
    </lineage>
</organism>
<comment type="subcellular location">
    <subcellularLocation>
        <location evidence="1 7">Cell membrane</location>
        <topology evidence="1 7">Multi-pass membrane protein</topology>
    </subcellularLocation>
</comment>
<feature type="transmembrane region" description="Helical" evidence="7">
    <location>
        <begin position="12"/>
        <end position="36"/>
    </location>
</feature>
<feature type="transmembrane region" description="Helical" evidence="7">
    <location>
        <begin position="183"/>
        <end position="205"/>
    </location>
</feature>
<dbReference type="InterPro" id="IPR035906">
    <property type="entry name" value="MetI-like_sf"/>
</dbReference>
<keyword evidence="6 7" id="KW-0472">Membrane</keyword>
<feature type="transmembrane region" description="Helical" evidence="7">
    <location>
        <begin position="240"/>
        <end position="261"/>
    </location>
</feature>
<dbReference type="SUPFAM" id="SSF161098">
    <property type="entry name" value="MetI-like"/>
    <property type="match status" value="1"/>
</dbReference>
<evidence type="ECO:0000259" key="8">
    <source>
        <dbReference type="PROSITE" id="PS50928"/>
    </source>
</evidence>
<protein>
    <submittedName>
        <fullName evidence="9">ABC-type sugar transport system, permease component</fullName>
    </submittedName>
</protein>
<dbReference type="Pfam" id="PF00528">
    <property type="entry name" value="BPD_transp_1"/>
    <property type="match status" value="1"/>
</dbReference>
<keyword evidence="3" id="KW-1003">Cell membrane</keyword>
<evidence type="ECO:0000256" key="1">
    <source>
        <dbReference type="ARBA" id="ARBA00004651"/>
    </source>
</evidence>
<evidence type="ECO:0000256" key="2">
    <source>
        <dbReference type="ARBA" id="ARBA00022448"/>
    </source>
</evidence>
<evidence type="ECO:0000256" key="7">
    <source>
        <dbReference type="RuleBase" id="RU363032"/>
    </source>
</evidence>
<feature type="transmembrane region" description="Helical" evidence="7">
    <location>
        <begin position="141"/>
        <end position="162"/>
    </location>
</feature>
<dbReference type="InterPro" id="IPR000515">
    <property type="entry name" value="MetI-like"/>
</dbReference>
<accession>S0FTJ3</accession>
<sequence>MNSKKTVKDIIGTVLLYTALIIIAIVCSGPFIWLLASSFKGAEDIYTLSIIPKEFSLQNYREVFSLLSVGTMLWNSVIITVGGILIDIVFSSLCAYPLAKIDFYGKKLVSTSLIATMIIPAAAGLVVNYLTISRLQLMDNFLGVILPNSVAVFSIILLRQSYMAIPGEIIESARIDGAKELKIWRIIMLPQIMPSIATIVIMDFIGKWNTFLWPLIVLDVDKYPVATGLKYLSGQFNYKFGNVAAGTVFAVIPIIIVFIAFQKYYINTMAGAIKG</sequence>
<keyword evidence="9" id="KW-0762">Sugar transport</keyword>
<evidence type="ECO:0000256" key="6">
    <source>
        <dbReference type="ARBA" id="ARBA00023136"/>
    </source>
</evidence>
<keyword evidence="10" id="KW-1185">Reference proteome</keyword>
<feature type="transmembrane region" description="Helical" evidence="7">
    <location>
        <begin position="108"/>
        <end position="129"/>
    </location>
</feature>
<comment type="similarity">
    <text evidence="7">Belongs to the binding-protein-dependent transport system permease family.</text>
</comment>
<dbReference type="eggNOG" id="COG0395">
    <property type="taxonomic scope" value="Bacteria"/>
</dbReference>
<evidence type="ECO:0000256" key="3">
    <source>
        <dbReference type="ARBA" id="ARBA00022475"/>
    </source>
</evidence>
<dbReference type="EMBL" id="AORV01000027">
    <property type="protein sequence ID" value="EMS72489.1"/>
    <property type="molecule type" value="Genomic_DNA"/>
</dbReference>
<dbReference type="Gene3D" id="1.10.3720.10">
    <property type="entry name" value="MetI-like"/>
    <property type="match status" value="1"/>
</dbReference>
<dbReference type="GO" id="GO:0055085">
    <property type="term" value="P:transmembrane transport"/>
    <property type="evidence" value="ECO:0007669"/>
    <property type="project" value="InterPro"/>
</dbReference>
<feature type="domain" description="ABC transmembrane type-1" evidence="8">
    <location>
        <begin position="73"/>
        <end position="261"/>
    </location>
</feature>
<evidence type="ECO:0000313" key="9">
    <source>
        <dbReference type="EMBL" id="EMS72489.1"/>
    </source>
</evidence>